<accession>A0ABU3ZTS3</accession>
<name>A0ABU3ZTS3_9SPHN</name>
<dbReference type="EMBL" id="JAPTHD010000001">
    <property type="protein sequence ID" value="MDV5822921.1"/>
    <property type="molecule type" value="Genomic_DNA"/>
</dbReference>
<keyword evidence="2" id="KW-1185">Reference proteome</keyword>
<organism evidence="1 2">
    <name type="scientific">Sphingobium naphthae</name>
    <dbReference type="NCBI Taxonomy" id="1886786"/>
    <lineage>
        <taxon>Bacteria</taxon>
        <taxon>Pseudomonadati</taxon>
        <taxon>Pseudomonadota</taxon>
        <taxon>Alphaproteobacteria</taxon>
        <taxon>Sphingomonadales</taxon>
        <taxon>Sphingomonadaceae</taxon>
        <taxon>Sphingobium</taxon>
    </lineage>
</organism>
<sequence length="153" mass="16515">MTRAVAETQGYSIFCDDIREEINAKTTLVGMYSGEMLVAAAGPVLVPQLCYMGKVFFNPAAAPSTISIVLRRYQSDGEMLEIGRMDLPPIAEIPVPPKPMSYGPGESMVQINAALRISPLAVEADFTLRSILIVDGIERPIGSMTVKLVDSLP</sequence>
<dbReference type="Proteomes" id="UP001185984">
    <property type="component" value="Unassembled WGS sequence"/>
</dbReference>
<evidence type="ECO:0000313" key="1">
    <source>
        <dbReference type="EMBL" id="MDV5822921.1"/>
    </source>
</evidence>
<comment type="caution">
    <text evidence="1">The sequence shown here is derived from an EMBL/GenBank/DDBJ whole genome shotgun (WGS) entry which is preliminary data.</text>
</comment>
<proteinExistence type="predicted"/>
<evidence type="ECO:0000313" key="2">
    <source>
        <dbReference type="Proteomes" id="UP001185984"/>
    </source>
</evidence>
<protein>
    <submittedName>
        <fullName evidence="1">Uncharacterized protein</fullName>
    </submittedName>
</protein>
<dbReference type="RefSeq" id="WP_317515992.1">
    <property type="nucleotide sequence ID" value="NZ_JAPTHD010000001.1"/>
</dbReference>
<gene>
    <name evidence="1" type="ORF">O0R41_04835</name>
</gene>
<reference evidence="2" key="1">
    <citation type="journal article" date="2022" name="J Environ Chem Eng">
        <title>Biodegradation of petroleum oil using a constructed nonpathogenic and heavy metal-tolerant bacterial consortium isolated from marine sponges.</title>
        <authorList>
            <person name="Dechsakulwatana C."/>
            <person name="Rungsihiranrut A."/>
            <person name="Muangchinda C."/>
            <person name="Ningthoujam R."/>
            <person name="Klankeo P."/>
            <person name="Pinyakong O."/>
        </authorList>
    </citation>
    <scope>NUCLEOTIDE SEQUENCE [LARGE SCALE GENOMIC DNA]</scope>
    <source>
        <strain evidence="2">MO2-4</strain>
    </source>
</reference>